<reference evidence="6 7" key="1">
    <citation type="submission" date="2019-03" db="EMBL/GenBank/DDBJ databases">
        <title>Genomic Encyclopedia of Type Strains, Phase IV (KMG-IV): sequencing the most valuable type-strain genomes for metagenomic binning, comparative biology and taxonomic classification.</title>
        <authorList>
            <person name="Goeker M."/>
        </authorList>
    </citation>
    <scope>NUCLEOTIDE SEQUENCE [LARGE SCALE GENOMIC DNA]</scope>
    <source>
        <strain evidence="6 7">DSM 18577</strain>
    </source>
</reference>
<dbReference type="InterPro" id="IPR036390">
    <property type="entry name" value="WH_DNA-bd_sf"/>
</dbReference>
<keyword evidence="3" id="KW-0238">DNA-binding</keyword>
<dbReference type="PRINTS" id="PR00039">
    <property type="entry name" value="HTHLYSR"/>
</dbReference>
<dbReference type="Gene3D" id="1.10.10.10">
    <property type="entry name" value="Winged helix-like DNA-binding domain superfamily/Winged helix DNA-binding domain"/>
    <property type="match status" value="1"/>
</dbReference>
<dbReference type="OrthoDB" id="7010314at2"/>
<dbReference type="SUPFAM" id="SSF53850">
    <property type="entry name" value="Periplasmic binding protein-like II"/>
    <property type="match status" value="1"/>
</dbReference>
<dbReference type="PANTHER" id="PTHR30419">
    <property type="entry name" value="HTH-TYPE TRANSCRIPTIONAL REGULATOR YBHD"/>
    <property type="match status" value="1"/>
</dbReference>
<dbReference type="GO" id="GO:0003700">
    <property type="term" value="F:DNA-binding transcription factor activity"/>
    <property type="evidence" value="ECO:0007669"/>
    <property type="project" value="InterPro"/>
</dbReference>
<dbReference type="Gene3D" id="3.40.190.290">
    <property type="match status" value="1"/>
</dbReference>
<dbReference type="SUPFAM" id="SSF46785">
    <property type="entry name" value="Winged helix' DNA-binding domain"/>
    <property type="match status" value="1"/>
</dbReference>
<accession>A0A4R1J862</accession>
<gene>
    <name evidence="6" type="ORF">EV690_3318</name>
</gene>
<dbReference type="GO" id="GO:0003677">
    <property type="term" value="F:DNA binding"/>
    <property type="evidence" value="ECO:0007669"/>
    <property type="project" value="UniProtKB-KW"/>
</dbReference>
<dbReference type="FunFam" id="1.10.10.10:FF:000001">
    <property type="entry name" value="LysR family transcriptional regulator"/>
    <property type="match status" value="1"/>
</dbReference>
<evidence type="ECO:0000256" key="3">
    <source>
        <dbReference type="ARBA" id="ARBA00023125"/>
    </source>
</evidence>
<evidence type="ECO:0000313" key="7">
    <source>
        <dbReference type="Proteomes" id="UP000295565"/>
    </source>
</evidence>
<comment type="similarity">
    <text evidence="1">Belongs to the LysR transcriptional regulatory family.</text>
</comment>
<name>A0A4R1J862_9GAMM</name>
<dbReference type="PROSITE" id="PS50931">
    <property type="entry name" value="HTH_LYSR"/>
    <property type="match status" value="1"/>
</dbReference>
<dbReference type="PANTHER" id="PTHR30419:SF7">
    <property type="entry name" value="HTH-TYPE TRANSCRIPTIONAL REGULATOR TDCA"/>
    <property type="match status" value="1"/>
</dbReference>
<dbReference type="InterPro" id="IPR050950">
    <property type="entry name" value="HTH-type_LysR_regulators"/>
</dbReference>
<protein>
    <submittedName>
        <fullName evidence="6">LysR family transcriptional regulator of abg operon</fullName>
    </submittedName>
</protein>
<dbReference type="Pfam" id="PF00126">
    <property type="entry name" value="HTH_1"/>
    <property type="match status" value="1"/>
</dbReference>
<sequence length="306" mass="34645">MTIKINQLKCLVMIVEHGSIRAASRALNISQPAVTRAIKELEVYLGAQIVHRSTQGITLTEPGQQLLCHANLVLRELHLAEESFKQASGHQYGSINIGIGASIACELMPQVIRKFREKYPYVKIKIQEGQLEAHIENLRHGKIDFAINTLQPNMELHDFQREKIMEIPFKLVVRKHHPTLGGSYSIEDLQDYDWVMPTTRSSYLNTVYDALSKHGKHLNNPITCESYLSTLAIISQTDCIGLVSETALEHYSYSSLLDEIPLNPPLPHATYYLVSRRSSQLTPVAQELAQLFMYQARPLFTGREQP</sequence>
<keyword evidence="4" id="KW-0804">Transcription</keyword>
<keyword evidence="7" id="KW-1185">Reference proteome</keyword>
<evidence type="ECO:0000256" key="1">
    <source>
        <dbReference type="ARBA" id="ARBA00009437"/>
    </source>
</evidence>
<organism evidence="6 7">
    <name type="scientific">Celerinatantimonas diazotrophica</name>
    <dbReference type="NCBI Taxonomy" id="412034"/>
    <lineage>
        <taxon>Bacteria</taxon>
        <taxon>Pseudomonadati</taxon>
        <taxon>Pseudomonadota</taxon>
        <taxon>Gammaproteobacteria</taxon>
        <taxon>Celerinatantimonadaceae</taxon>
        <taxon>Celerinatantimonas</taxon>
    </lineage>
</organism>
<keyword evidence="2" id="KW-0805">Transcription regulation</keyword>
<dbReference type="Pfam" id="PF03466">
    <property type="entry name" value="LysR_substrate"/>
    <property type="match status" value="1"/>
</dbReference>
<dbReference type="InterPro" id="IPR036388">
    <property type="entry name" value="WH-like_DNA-bd_sf"/>
</dbReference>
<dbReference type="InterPro" id="IPR005119">
    <property type="entry name" value="LysR_subst-bd"/>
</dbReference>
<dbReference type="InterPro" id="IPR000847">
    <property type="entry name" value="LysR_HTH_N"/>
</dbReference>
<evidence type="ECO:0000256" key="4">
    <source>
        <dbReference type="ARBA" id="ARBA00023163"/>
    </source>
</evidence>
<dbReference type="EMBL" id="SMGD01000017">
    <property type="protein sequence ID" value="TCK46732.1"/>
    <property type="molecule type" value="Genomic_DNA"/>
</dbReference>
<comment type="caution">
    <text evidence="6">The sequence shown here is derived from an EMBL/GenBank/DDBJ whole genome shotgun (WGS) entry which is preliminary data.</text>
</comment>
<dbReference type="GO" id="GO:0005829">
    <property type="term" value="C:cytosol"/>
    <property type="evidence" value="ECO:0007669"/>
    <property type="project" value="TreeGrafter"/>
</dbReference>
<feature type="domain" description="HTH lysR-type" evidence="5">
    <location>
        <begin position="3"/>
        <end position="60"/>
    </location>
</feature>
<dbReference type="Proteomes" id="UP000295565">
    <property type="component" value="Unassembled WGS sequence"/>
</dbReference>
<evidence type="ECO:0000259" key="5">
    <source>
        <dbReference type="PROSITE" id="PS50931"/>
    </source>
</evidence>
<dbReference type="RefSeq" id="WP_131914061.1">
    <property type="nucleotide sequence ID" value="NZ_OU594967.1"/>
</dbReference>
<dbReference type="AlphaFoldDB" id="A0A4R1J862"/>
<proteinExistence type="inferred from homology"/>
<evidence type="ECO:0000256" key="2">
    <source>
        <dbReference type="ARBA" id="ARBA00023015"/>
    </source>
</evidence>
<evidence type="ECO:0000313" key="6">
    <source>
        <dbReference type="EMBL" id="TCK46732.1"/>
    </source>
</evidence>